<name>A0A6L6IJX1_9ENTR</name>
<dbReference type="RefSeq" id="WP_155106701.1">
    <property type="nucleotide sequence ID" value="NZ_WMJZ01000002.1"/>
</dbReference>
<dbReference type="NCBIfam" id="TIGR03951">
    <property type="entry name" value="Fe_III_red_FhuF"/>
    <property type="match status" value="1"/>
</dbReference>
<comment type="caution">
    <text evidence="3">The sequence shown here is derived from an EMBL/GenBank/DDBJ whole genome shotgun (WGS) entry which is preliminary data.</text>
</comment>
<dbReference type="NCBIfam" id="NF007932">
    <property type="entry name" value="PRK10647.1"/>
    <property type="match status" value="1"/>
</dbReference>
<dbReference type="InterPro" id="IPR022770">
    <property type="entry name" value="IucA/IucC-like_C"/>
</dbReference>
<dbReference type="Proteomes" id="UP000477739">
    <property type="component" value="Unassembled WGS sequence"/>
</dbReference>
<evidence type="ECO:0000313" key="4">
    <source>
        <dbReference type="Proteomes" id="UP000477739"/>
    </source>
</evidence>
<dbReference type="GO" id="GO:0003824">
    <property type="term" value="F:catalytic activity"/>
    <property type="evidence" value="ECO:0007669"/>
    <property type="project" value="UniProtKB-ARBA"/>
</dbReference>
<keyword evidence="4" id="KW-1185">Reference proteome</keyword>
<evidence type="ECO:0000259" key="1">
    <source>
        <dbReference type="Pfam" id="PF06276"/>
    </source>
</evidence>
<protein>
    <submittedName>
        <fullName evidence="3">Siderophore-iron reductase FhuF</fullName>
    </submittedName>
</protein>
<dbReference type="InterPro" id="IPR008090">
    <property type="entry name" value="Fe_iron_reduct"/>
</dbReference>
<evidence type="ECO:0000313" key="3">
    <source>
        <dbReference type="EMBL" id="MTH45003.1"/>
    </source>
</evidence>
<proteinExistence type="predicted"/>
<accession>A0A6L6IJX1</accession>
<dbReference type="EMBL" id="WMJZ01000002">
    <property type="protein sequence ID" value="MTH45003.1"/>
    <property type="molecule type" value="Genomic_DNA"/>
</dbReference>
<dbReference type="InterPro" id="IPR024726">
    <property type="entry name" value="FhuF_C"/>
</dbReference>
<feature type="domain" description="Aerobactin siderophore biosynthesis IucA/IucC-like C-terminal" evidence="1">
    <location>
        <begin position="93"/>
        <end position="236"/>
    </location>
</feature>
<reference evidence="3 4" key="1">
    <citation type="submission" date="2019-11" db="EMBL/GenBank/DDBJ databases">
        <title>Escherichia alba sp. nov. isolated from the gut of plastic-eating superworms Zophobas atratus.</title>
        <authorList>
            <person name="Yang Y."/>
        </authorList>
    </citation>
    <scope>NUCLEOTIDE SEQUENCE [LARGE SCALE GENOMIC DNA]</scope>
    <source>
        <strain evidence="4">BIT-B35</strain>
    </source>
</reference>
<gene>
    <name evidence="3" type="primary">fhuF</name>
    <name evidence="3" type="ORF">GJV78_01740</name>
</gene>
<evidence type="ECO:0000259" key="2">
    <source>
        <dbReference type="Pfam" id="PF11575"/>
    </source>
</evidence>
<dbReference type="Pfam" id="PF11575">
    <property type="entry name" value="FhuF_C"/>
    <property type="match status" value="1"/>
</dbReference>
<sequence length="262" mass="30104">MPYRFAPVVENIVWRKQLQSEAPSLAESVRATLARNREHLLEFIRLDEPAPQHAMTLAQWRRPEALSALLAAWSSHIYHARPELARESKPLLSLWAQWYIGLMVPPLMLALLTHKTAIDVAPEHMHVEFHETGRAARFWLDVREDREAAAHSPQQRMETLTLRALMPVVQALEASGEINGRLIWSNTGYLINWYLNEMKPLLGEPLLNALRHACFDEKRFPGGVDNPLWRTVILRDGLPGRRTCCQRYRLPGVQRCGDCTLK</sequence>
<dbReference type="Pfam" id="PF06276">
    <property type="entry name" value="FhuF"/>
    <property type="match status" value="1"/>
</dbReference>
<dbReference type="OrthoDB" id="5918327at2"/>
<dbReference type="AlphaFoldDB" id="A0A6L6IJX1"/>
<dbReference type="GO" id="GO:0051537">
    <property type="term" value="F:2 iron, 2 sulfur cluster binding"/>
    <property type="evidence" value="ECO:0007669"/>
    <property type="project" value="InterPro"/>
</dbReference>
<dbReference type="PRINTS" id="PR01714">
    <property type="entry name" value="2FE2SRDCTASE"/>
</dbReference>
<feature type="domain" description="Ferric siderophore reductase C-terminal" evidence="2">
    <location>
        <begin position="241"/>
        <end position="261"/>
    </location>
</feature>
<organism evidence="3 4">
    <name type="scientific">Intestinirhabdus alba</name>
    <dbReference type="NCBI Taxonomy" id="2899544"/>
    <lineage>
        <taxon>Bacteria</taxon>
        <taxon>Pseudomonadati</taxon>
        <taxon>Pseudomonadota</taxon>
        <taxon>Gammaproteobacteria</taxon>
        <taxon>Enterobacterales</taxon>
        <taxon>Enterobacteriaceae</taxon>
        <taxon>Intestinirhabdus</taxon>
    </lineage>
</organism>